<dbReference type="Proteomes" id="UP000015344">
    <property type="component" value="Unassembled WGS sequence"/>
</dbReference>
<evidence type="ECO:0000313" key="2">
    <source>
        <dbReference type="Proteomes" id="UP000015344"/>
    </source>
</evidence>
<reference evidence="1 2" key="1">
    <citation type="submission" date="2013-05" db="EMBL/GenBank/DDBJ databases">
        <authorList>
            <person name="Strain E.A."/>
            <person name="Brown E."/>
            <person name="Allard M.W."/>
            <person name="Luo Y.L."/>
        </authorList>
    </citation>
    <scope>NUCLEOTIDE SEQUENCE [LARGE SCALE GENOMIC DNA]</scope>
    <source>
        <strain evidence="1 2">TS-15</strain>
    </source>
</reference>
<dbReference type="EMBL" id="ATMT01000064">
    <property type="protein sequence ID" value="EPY05633.1"/>
    <property type="molecule type" value="Genomic_DNA"/>
</dbReference>
<gene>
    <name evidence="1" type="ORF">PAALTS15_18923</name>
</gene>
<dbReference type="AlphaFoldDB" id="S9SNL4"/>
<comment type="caution">
    <text evidence="1">The sequence shown here is derived from an EMBL/GenBank/DDBJ whole genome shotgun (WGS) entry which is preliminary data.</text>
</comment>
<evidence type="ECO:0008006" key="3">
    <source>
        <dbReference type="Google" id="ProtNLM"/>
    </source>
</evidence>
<accession>S9SNL4</accession>
<dbReference type="RefSeq" id="WP_021261060.1">
    <property type="nucleotide sequence ID" value="NZ_ATMT01000064.1"/>
</dbReference>
<protein>
    <recommendedName>
        <fullName evidence="3">PepSY domain-containing protein</fullName>
    </recommendedName>
</protein>
<proteinExistence type="predicted"/>
<name>S9SNL4_PAEAL</name>
<organism evidence="1 2">
    <name type="scientific">Paenibacillus alvei TS-15</name>
    <dbReference type="NCBI Taxonomy" id="1117108"/>
    <lineage>
        <taxon>Bacteria</taxon>
        <taxon>Bacillati</taxon>
        <taxon>Bacillota</taxon>
        <taxon>Bacilli</taxon>
        <taxon>Bacillales</taxon>
        <taxon>Paenibacillaceae</taxon>
        <taxon>Paenibacillus</taxon>
    </lineage>
</organism>
<sequence>MTEAEAKRIALEFVSNQSSEHYSLNFISINRSPRNSKHWSIAFEVRPAGGGVLEGPVFVIVDEDNGNAWFFG</sequence>
<evidence type="ECO:0000313" key="1">
    <source>
        <dbReference type="EMBL" id="EPY05633.1"/>
    </source>
</evidence>